<dbReference type="GO" id="GO:0043164">
    <property type="term" value="P:Gram-negative-bacterium-type cell wall biogenesis"/>
    <property type="evidence" value="ECO:0007669"/>
    <property type="project" value="TreeGrafter"/>
</dbReference>
<dbReference type="STRING" id="339671.Asuc_1330"/>
<dbReference type="GO" id="GO:0000270">
    <property type="term" value="P:peptidoglycan metabolic process"/>
    <property type="evidence" value="ECO:0007669"/>
    <property type="project" value="TreeGrafter"/>
</dbReference>
<dbReference type="HOGENOM" id="CLU_053514_3_0_6"/>
<reference evidence="4" key="1">
    <citation type="journal article" date="2010" name="BMC Genomics">
        <title>A genomic perspective on the potential of Actinobacillus succinogenes for industrial succinate production.</title>
        <authorList>
            <person name="McKinlay J.B."/>
            <person name="Laivenieks M."/>
            <person name="Schindler B.D."/>
            <person name="McKinlay A.A."/>
            <person name="Siddaramappa S."/>
            <person name="Challacombe J.F."/>
            <person name="Lowry S.R."/>
            <person name="Clum A."/>
            <person name="Lapidus A.L."/>
            <person name="Burkhart K.B."/>
            <person name="Harkins V."/>
            <person name="Vieille C."/>
        </authorList>
    </citation>
    <scope>NUCLEOTIDE SEQUENCE [LARGE SCALE GENOMIC DNA]</scope>
    <source>
        <strain evidence="4">ATCC 55618 / DSM 22257 / CCUG 43843 / 130Z</strain>
    </source>
</reference>
<feature type="transmembrane region" description="Helical" evidence="1">
    <location>
        <begin position="33"/>
        <end position="55"/>
    </location>
</feature>
<protein>
    <recommendedName>
        <fullName evidence="2">DUF218 domain-containing protein</fullName>
    </recommendedName>
</protein>
<dbReference type="CDD" id="cd06259">
    <property type="entry name" value="YdcF-like"/>
    <property type="match status" value="1"/>
</dbReference>
<keyword evidence="1" id="KW-0812">Transmembrane</keyword>
<sequence length="274" mass="31297">MDSILVIEFVPFLRNNTGKELNQGIIMIDMTKLITAIILPPFDVLILLVFALLLRLFRFKKLAFLTALFGAVVLYVSSIPYTAERLNNSLTQEDRLTVEDYRNAQAIVILGGGLRDSKELFNTITVPGLVLERMRYAAYLHKETELPILISGASPNGNSEAKVMGQEFFTFFGIQPKWLEERSTNTKQNALYSKEILERENIKRIVLITNQWHMQRAKMLFEKQGFEVLPASVGPGIVPVSYEHNAMHFIPQAGALNANMQLLKEWIGYWKERF</sequence>
<feature type="transmembrane region" description="Helical" evidence="1">
    <location>
        <begin position="62"/>
        <end position="83"/>
    </location>
</feature>
<dbReference type="InterPro" id="IPR051599">
    <property type="entry name" value="Cell_Envelope_Assoc"/>
</dbReference>
<evidence type="ECO:0000313" key="4">
    <source>
        <dbReference type="Proteomes" id="UP000001114"/>
    </source>
</evidence>
<dbReference type="GO" id="GO:0005886">
    <property type="term" value="C:plasma membrane"/>
    <property type="evidence" value="ECO:0007669"/>
    <property type="project" value="TreeGrafter"/>
</dbReference>
<dbReference type="KEGG" id="asu:Asuc_1330"/>
<dbReference type="Pfam" id="PF02698">
    <property type="entry name" value="DUF218"/>
    <property type="match status" value="1"/>
</dbReference>
<dbReference type="PANTHER" id="PTHR30336">
    <property type="entry name" value="INNER MEMBRANE PROTEIN, PROBABLE PERMEASE"/>
    <property type="match status" value="1"/>
</dbReference>
<keyword evidence="4" id="KW-1185">Reference proteome</keyword>
<evidence type="ECO:0000259" key="2">
    <source>
        <dbReference type="Pfam" id="PF02698"/>
    </source>
</evidence>
<feature type="domain" description="DUF218" evidence="2">
    <location>
        <begin position="105"/>
        <end position="268"/>
    </location>
</feature>
<dbReference type="EMBL" id="CP000746">
    <property type="protein sequence ID" value="ABR74690.1"/>
    <property type="molecule type" value="Genomic_DNA"/>
</dbReference>
<evidence type="ECO:0000313" key="3">
    <source>
        <dbReference type="EMBL" id="ABR74690.1"/>
    </source>
</evidence>
<dbReference type="InterPro" id="IPR003848">
    <property type="entry name" value="DUF218"/>
</dbReference>
<dbReference type="Proteomes" id="UP000001114">
    <property type="component" value="Chromosome"/>
</dbReference>
<dbReference type="AlphaFoldDB" id="A6VNZ3"/>
<name>A6VNZ3_ACTSZ</name>
<dbReference type="eggNOG" id="COG1434">
    <property type="taxonomic scope" value="Bacteria"/>
</dbReference>
<dbReference type="Gene3D" id="3.40.50.620">
    <property type="entry name" value="HUPs"/>
    <property type="match status" value="1"/>
</dbReference>
<dbReference type="PANTHER" id="PTHR30336:SF4">
    <property type="entry name" value="ENVELOPE BIOGENESIS FACTOR ELYC"/>
    <property type="match status" value="1"/>
</dbReference>
<dbReference type="InterPro" id="IPR014729">
    <property type="entry name" value="Rossmann-like_a/b/a_fold"/>
</dbReference>
<gene>
    <name evidence="3" type="ordered locus">Asuc_1330</name>
</gene>
<accession>A6VNZ3</accession>
<keyword evidence="1" id="KW-0472">Membrane</keyword>
<organism evidence="3 4">
    <name type="scientific">Actinobacillus succinogenes (strain ATCC 55618 / DSM 22257 / CCUG 43843 / 130Z)</name>
    <dbReference type="NCBI Taxonomy" id="339671"/>
    <lineage>
        <taxon>Bacteria</taxon>
        <taxon>Pseudomonadati</taxon>
        <taxon>Pseudomonadota</taxon>
        <taxon>Gammaproteobacteria</taxon>
        <taxon>Pasteurellales</taxon>
        <taxon>Pasteurellaceae</taxon>
        <taxon>Actinobacillus</taxon>
    </lineage>
</organism>
<keyword evidence="1" id="KW-1133">Transmembrane helix</keyword>
<proteinExistence type="predicted"/>
<evidence type="ECO:0000256" key="1">
    <source>
        <dbReference type="SAM" id="Phobius"/>
    </source>
</evidence>